<protein>
    <recommendedName>
        <fullName evidence="4">DUF3619 family protein</fullName>
    </recommendedName>
</protein>
<comment type="caution">
    <text evidence="2">The sequence shown here is derived from an EMBL/GenBank/DDBJ whole genome shotgun (WGS) entry which is preliminary data.</text>
</comment>
<evidence type="ECO:0000256" key="1">
    <source>
        <dbReference type="SAM" id="Phobius"/>
    </source>
</evidence>
<dbReference type="AlphaFoldDB" id="A0A1V3NFE1"/>
<dbReference type="RefSeq" id="WP_077278982.1">
    <property type="nucleotide sequence ID" value="NZ_MVBK01000057.1"/>
</dbReference>
<evidence type="ECO:0008006" key="4">
    <source>
        <dbReference type="Google" id="ProtNLM"/>
    </source>
</evidence>
<keyword evidence="1" id="KW-1133">Transmembrane helix</keyword>
<dbReference type="STRING" id="108003.B1C78_09860"/>
<dbReference type="EMBL" id="MVBK01000057">
    <property type="protein sequence ID" value="OOG23829.1"/>
    <property type="molecule type" value="Genomic_DNA"/>
</dbReference>
<gene>
    <name evidence="2" type="ORF">B1C78_09860</name>
</gene>
<feature type="transmembrane region" description="Helical" evidence="1">
    <location>
        <begin position="59"/>
        <end position="77"/>
    </location>
</feature>
<sequence length="121" mass="13091">MTPDNPERDASPGADPLVERVRAVLERDTALEHGEAARLAEARRKAFAQRHATRRRAPAYGIAVAASLVLVAGLLLLRPGGLEPLPSQLTEVAELELLLGLEEEDAVLDPEFLAWAVEEHG</sequence>
<accession>A0A1V3NFE1</accession>
<reference evidence="2 3" key="1">
    <citation type="submission" date="2017-02" db="EMBL/GenBank/DDBJ databases">
        <title>Genomic diversity within the haloalkaliphilic genus Thioalkalivibrio.</title>
        <authorList>
            <person name="Ahn A.-C."/>
            <person name="Meier-Kolthoff J."/>
            <person name="Overmars L."/>
            <person name="Richter M."/>
            <person name="Woyke T."/>
            <person name="Sorokin D.Y."/>
            <person name="Muyzer G."/>
        </authorList>
    </citation>
    <scope>NUCLEOTIDE SEQUENCE [LARGE SCALE GENOMIC DNA]</scope>
    <source>
        <strain evidence="2 3">ALJD</strain>
    </source>
</reference>
<name>A0A1V3NFE1_9GAMM</name>
<proteinExistence type="predicted"/>
<keyword evidence="1" id="KW-0812">Transmembrane</keyword>
<keyword evidence="3" id="KW-1185">Reference proteome</keyword>
<keyword evidence="1" id="KW-0472">Membrane</keyword>
<organism evidence="2 3">
    <name type="scientific">Thioalkalivibrio denitrificans</name>
    <dbReference type="NCBI Taxonomy" id="108003"/>
    <lineage>
        <taxon>Bacteria</taxon>
        <taxon>Pseudomonadati</taxon>
        <taxon>Pseudomonadota</taxon>
        <taxon>Gammaproteobacteria</taxon>
        <taxon>Chromatiales</taxon>
        <taxon>Ectothiorhodospiraceae</taxon>
        <taxon>Thioalkalivibrio</taxon>
    </lineage>
</organism>
<dbReference type="Proteomes" id="UP000189462">
    <property type="component" value="Unassembled WGS sequence"/>
</dbReference>
<evidence type="ECO:0000313" key="3">
    <source>
        <dbReference type="Proteomes" id="UP000189462"/>
    </source>
</evidence>
<evidence type="ECO:0000313" key="2">
    <source>
        <dbReference type="EMBL" id="OOG23829.1"/>
    </source>
</evidence>